<dbReference type="EMBL" id="NXEJ01000007">
    <property type="protein sequence ID" value="POO50947.1"/>
    <property type="molecule type" value="Genomic_DNA"/>
</dbReference>
<protein>
    <submittedName>
        <fullName evidence="1">Uncharacterized protein</fullName>
    </submittedName>
</protein>
<proteinExistence type="predicted"/>
<gene>
    <name evidence="1" type="ORF">CPJ18_15710</name>
</gene>
<evidence type="ECO:0000313" key="2">
    <source>
        <dbReference type="Proteomes" id="UP000237447"/>
    </source>
</evidence>
<reference evidence="1 2" key="1">
    <citation type="journal article" date="2018" name="Syst. Appl. Microbiol.">
        <title>Agrobacterium rosae sp. nov., isolated from galls on different agricultural crops.</title>
        <authorList>
            <person name="Kuzmanovic N."/>
            <person name="Pulawska J."/>
            <person name="Smalla K."/>
            <person name="Nesme X."/>
        </authorList>
    </citation>
    <scope>NUCLEOTIDE SEQUENCE [LARGE SCALE GENOMIC DNA]</scope>
    <source>
        <strain evidence="1 2">NCPPB 1650</strain>
    </source>
</reference>
<dbReference type="AlphaFoldDB" id="A0AAE5RWJ9"/>
<evidence type="ECO:0000313" key="1">
    <source>
        <dbReference type="EMBL" id="POO50947.1"/>
    </source>
</evidence>
<name>A0AAE5RWJ9_9HYPH</name>
<organism evidence="1 2">
    <name type="scientific">Agrobacterium rosae</name>
    <dbReference type="NCBI Taxonomy" id="1972867"/>
    <lineage>
        <taxon>Bacteria</taxon>
        <taxon>Pseudomonadati</taxon>
        <taxon>Pseudomonadota</taxon>
        <taxon>Alphaproteobacteria</taxon>
        <taxon>Hyphomicrobiales</taxon>
        <taxon>Rhizobiaceae</taxon>
        <taxon>Rhizobium/Agrobacterium group</taxon>
        <taxon>Agrobacterium</taxon>
    </lineage>
</organism>
<comment type="caution">
    <text evidence="1">The sequence shown here is derived from an EMBL/GenBank/DDBJ whole genome shotgun (WGS) entry which is preliminary data.</text>
</comment>
<dbReference type="Proteomes" id="UP000237447">
    <property type="component" value="Unassembled WGS sequence"/>
</dbReference>
<accession>A0AAE5RWJ9</accession>
<sequence length="71" mass="7920">MLGERDDSSFLVFFKQHIVAKMQRHAEAVNLVSNISRDKIWPGPDETSVTASVFVNASVSGFFWVSACEQT</sequence>